<name>A0A1I7WXL3_HETBA</name>
<evidence type="ECO:0000313" key="2">
    <source>
        <dbReference type="WBParaSite" id="Hba_09925"/>
    </source>
</evidence>
<reference evidence="2" key="1">
    <citation type="submission" date="2016-11" db="UniProtKB">
        <authorList>
            <consortium name="WormBaseParasite"/>
        </authorList>
    </citation>
    <scope>IDENTIFICATION</scope>
</reference>
<accession>A0A1I7WXL3</accession>
<dbReference type="AlphaFoldDB" id="A0A1I7WXL3"/>
<keyword evidence="1" id="KW-1185">Reference proteome</keyword>
<organism evidence="1 2">
    <name type="scientific">Heterorhabditis bacteriophora</name>
    <name type="common">Entomopathogenic nematode worm</name>
    <dbReference type="NCBI Taxonomy" id="37862"/>
    <lineage>
        <taxon>Eukaryota</taxon>
        <taxon>Metazoa</taxon>
        <taxon>Ecdysozoa</taxon>
        <taxon>Nematoda</taxon>
        <taxon>Chromadorea</taxon>
        <taxon>Rhabditida</taxon>
        <taxon>Rhabditina</taxon>
        <taxon>Rhabditomorpha</taxon>
        <taxon>Strongyloidea</taxon>
        <taxon>Heterorhabditidae</taxon>
        <taxon>Heterorhabditis</taxon>
    </lineage>
</organism>
<sequence>MRNQASSVGSVPFENRKATSFLSPSYCQTRPMESCATIAIRNSCFALFPPPLREENGIILDASEAFGTWVLNCFRSLLALKCLWTLTGHAEKEWKNESIPNFFSLSAPKCRTLQKRPKLSPFSSRRGGGKRALRQTPLLRRVLKKNIKENSPVNLHLCRSLQTHIEVHRKTHRCLGRLRFISRIAETPTWACSVHQPGEAIGNKINK</sequence>
<protein>
    <submittedName>
        <fullName evidence="2">Uncharacterized protein</fullName>
    </submittedName>
</protein>
<proteinExistence type="predicted"/>
<dbReference type="WBParaSite" id="Hba_09925">
    <property type="protein sequence ID" value="Hba_09925"/>
    <property type="gene ID" value="Hba_09925"/>
</dbReference>
<evidence type="ECO:0000313" key="1">
    <source>
        <dbReference type="Proteomes" id="UP000095283"/>
    </source>
</evidence>
<dbReference type="Proteomes" id="UP000095283">
    <property type="component" value="Unplaced"/>
</dbReference>